<dbReference type="CDD" id="cd00010">
    <property type="entry name" value="AAI_LTSS"/>
    <property type="match status" value="1"/>
</dbReference>
<reference evidence="8 9" key="1">
    <citation type="submission" date="2020-06" db="EMBL/GenBank/DDBJ databases">
        <title>WGS assembly of Ceratodon purpureus strain R40.</title>
        <authorList>
            <person name="Carey S.B."/>
            <person name="Jenkins J."/>
            <person name="Shu S."/>
            <person name="Lovell J.T."/>
            <person name="Sreedasyam A."/>
            <person name="Maumus F."/>
            <person name="Tiley G.P."/>
            <person name="Fernandez-Pozo N."/>
            <person name="Barry K."/>
            <person name="Chen C."/>
            <person name="Wang M."/>
            <person name="Lipzen A."/>
            <person name="Daum C."/>
            <person name="Saski C.A."/>
            <person name="Payton A.C."/>
            <person name="Mcbreen J.C."/>
            <person name="Conrad R.E."/>
            <person name="Kollar L.M."/>
            <person name="Olsson S."/>
            <person name="Huttunen S."/>
            <person name="Landis J.B."/>
            <person name="Wickett N.J."/>
            <person name="Johnson M.G."/>
            <person name="Rensing S.A."/>
            <person name="Grimwood J."/>
            <person name="Schmutz J."/>
            <person name="Mcdaniel S.F."/>
        </authorList>
    </citation>
    <scope>NUCLEOTIDE SEQUENCE [LARGE SCALE GENOMIC DNA]</scope>
    <source>
        <strain evidence="8 9">R40</strain>
    </source>
</reference>
<dbReference type="Proteomes" id="UP000822688">
    <property type="component" value="Chromosome 11"/>
</dbReference>
<feature type="signal peptide" evidence="6">
    <location>
        <begin position="1"/>
        <end position="28"/>
    </location>
</feature>
<evidence type="ECO:0000256" key="1">
    <source>
        <dbReference type="ARBA" id="ARBA00009748"/>
    </source>
</evidence>
<keyword evidence="4" id="KW-0325">Glycoprotein</keyword>
<proteinExistence type="inferred from homology"/>
<keyword evidence="9" id="KW-1185">Reference proteome</keyword>
<dbReference type="InterPro" id="IPR043325">
    <property type="entry name" value="LTSS"/>
</dbReference>
<gene>
    <name evidence="8" type="ORF">KC19_11G124800</name>
</gene>
<evidence type="ECO:0000256" key="5">
    <source>
        <dbReference type="SAM" id="Phobius"/>
    </source>
</evidence>
<accession>A0A8T0GFQ5</accession>
<dbReference type="SUPFAM" id="SSF47699">
    <property type="entry name" value="Bifunctional inhibitor/lipid-transfer protein/seed storage 2S albumin"/>
    <property type="match status" value="1"/>
</dbReference>
<keyword evidence="3" id="KW-1015">Disulfide bond</keyword>
<evidence type="ECO:0000256" key="4">
    <source>
        <dbReference type="ARBA" id="ARBA00023180"/>
    </source>
</evidence>
<protein>
    <recommendedName>
        <fullName evidence="7">Bifunctional inhibitor/plant lipid transfer protein/seed storage helical domain-containing protein</fullName>
    </recommendedName>
</protein>
<feature type="chain" id="PRO_5035713530" description="Bifunctional inhibitor/plant lipid transfer protein/seed storage helical domain-containing protein" evidence="6">
    <location>
        <begin position="29"/>
        <end position="164"/>
    </location>
</feature>
<dbReference type="InterPro" id="IPR016140">
    <property type="entry name" value="Bifunc_inhib/LTP/seed_store"/>
</dbReference>
<keyword evidence="5" id="KW-0812">Transmembrane</keyword>
<organism evidence="8 9">
    <name type="scientific">Ceratodon purpureus</name>
    <name type="common">Fire moss</name>
    <name type="synonym">Dicranum purpureum</name>
    <dbReference type="NCBI Taxonomy" id="3225"/>
    <lineage>
        <taxon>Eukaryota</taxon>
        <taxon>Viridiplantae</taxon>
        <taxon>Streptophyta</taxon>
        <taxon>Embryophyta</taxon>
        <taxon>Bryophyta</taxon>
        <taxon>Bryophytina</taxon>
        <taxon>Bryopsida</taxon>
        <taxon>Dicranidae</taxon>
        <taxon>Pseudoditrichales</taxon>
        <taxon>Ditrichaceae</taxon>
        <taxon>Ceratodon</taxon>
    </lineage>
</organism>
<comment type="caution">
    <text evidence="8">The sequence shown here is derived from an EMBL/GenBank/DDBJ whole genome shotgun (WGS) entry which is preliminary data.</text>
</comment>
<keyword evidence="5" id="KW-0472">Membrane</keyword>
<dbReference type="Gene3D" id="1.10.110.10">
    <property type="entry name" value="Plant lipid-transfer and hydrophobic proteins"/>
    <property type="match status" value="1"/>
</dbReference>
<keyword evidence="5" id="KW-1133">Transmembrane helix</keyword>
<keyword evidence="2 6" id="KW-0732">Signal</keyword>
<evidence type="ECO:0000259" key="7">
    <source>
        <dbReference type="Pfam" id="PF14368"/>
    </source>
</evidence>
<dbReference type="Pfam" id="PF14368">
    <property type="entry name" value="LTP_2"/>
    <property type="match status" value="1"/>
</dbReference>
<evidence type="ECO:0000313" key="8">
    <source>
        <dbReference type="EMBL" id="KAG0557377.1"/>
    </source>
</evidence>
<evidence type="ECO:0000256" key="2">
    <source>
        <dbReference type="ARBA" id="ARBA00022729"/>
    </source>
</evidence>
<name>A0A8T0GFQ5_CERPU</name>
<dbReference type="AlphaFoldDB" id="A0A8T0GFQ5"/>
<comment type="similarity">
    <text evidence="1">Belongs to the plant LTP family.</text>
</comment>
<feature type="domain" description="Bifunctional inhibitor/plant lipid transfer protein/seed storage helical" evidence="7">
    <location>
        <begin position="17"/>
        <end position="108"/>
    </location>
</feature>
<evidence type="ECO:0000256" key="3">
    <source>
        <dbReference type="ARBA" id="ARBA00023157"/>
    </source>
</evidence>
<dbReference type="InterPro" id="IPR036312">
    <property type="entry name" value="Bifun_inhib/LTP/seed_sf"/>
</dbReference>
<dbReference type="PANTHER" id="PTHR33044">
    <property type="entry name" value="BIFUNCTIONAL INHIBITOR/LIPID-TRANSFER PROTEIN/SEED STORAGE 2S ALBUMIN SUPERFAMILY PROTEIN-RELATED"/>
    <property type="match status" value="1"/>
</dbReference>
<evidence type="ECO:0000256" key="6">
    <source>
        <dbReference type="SAM" id="SignalP"/>
    </source>
</evidence>
<sequence>MMVARRGSAFVVAALVVLVVVAVAGVGAVEEKECTSAYNYLAGCLTFVSGPDVIPNQVCCGGVNHLSVNDPHCLCTIIRQLDSNPNVNFTKACALAYQCSAAVDGSQCPDLLMPAGLAPSLPPGYLSPLPGDDESAASATRIAPRLVALVVVAVLAAFLSSVSL</sequence>
<dbReference type="EMBL" id="CM026432">
    <property type="protein sequence ID" value="KAG0557377.1"/>
    <property type="molecule type" value="Genomic_DNA"/>
</dbReference>
<evidence type="ECO:0000313" key="9">
    <source>
        <dbReference type="Proteomes" id="UP000822688"/>
    </source>
</evidence>
<feature type="transmembrane region" description="Helical" evidence="5">
    <location>
        <begin position="142"/>
        <end position="162"/>
    </location>
</feature>